<dbReference type="CDD" id="cd00082">
    <property type="entry name" value="HisKA"/>
    <property type="match status" value="1"/>
</dbReference>
<evidence type="ECO:0000256" key="3">
    <source>
        <dbReference type="ARBA" id="ARBA00022553"/>
    </source>
</evidence>
<dbReference type="SUPFAM" id="SSF55874">
    <property type="entry name" value="ATPase domain of HSP90 chaperone/DNA topoisomerase II/histidine kinase"/>
    <property type="match status" value="1"/>
</dbReference>
<evidence type="ECO:0000256" key="9">
    <source>
        <dbReference type="SAM" id="Phobius"/>
    </source>
</evidence>
<feature type="transmembrane region" description="Helical" evidence="9">
    <location>
        <begin position="132"/>
        <end position="155"/>
    </location>
</feature>
<evidence type="ECO:0000256" key="2">
    <source>
        <dbReference type="ARBA" id="ARBA00012438"/>
    </source>
</evidence>
<feature type="domain" description="Histidine kinase" evidence="10">
    <location>
        <begin position="213"/>
        <end position="421"/>
    </location>
</feature>
<dbReference type="Pfam" id="PF00512">
    <property type="entry name" value="HisKA"/>
    <property type="match status" value="1"/>
</dbReference>
<dbReference type="Pfam" id="PF02518">
    <property type="entry name" value="HATPase_c"/>
    <property type="match status" value="1"/>
</dbReference>
<dbReference type="InterPro" id="IPR003661">
    <property type="entry name" value="HisK_dim/P_dom"/>
</dbReference>
<keyword evidence="9" id="KW-0472">Membrane</keyword>
<dbReference type="SMART" id="SM00387">
    <property type="entry name" value="HATPase_c"/>
    <property type="match status" value="1"/>
</dbReference>
<name>A0A9X2MY28_9BACL</name>
<keyword evidence="4" id="KW-0808">Transferase</keyword>
<dbReference type="InterPro" id="IPR003594">
    <property type="entry name" value="HATPase_dom"/>
</dbReference>
<reference evidence="11" key="1">
    <citation type="submission" date="2022-08" db="EMBL/GenBank/DDBJ databases">
        <title>The genomic sequence of strain Paenibacillus sp. SCIV0701.</title>
        <authorList>
            <person name="Zhao H."/>
        </authorList>
    </citation>
    <scope>NUCLEOTIDE SEQUENCE</scope>
    <source>
        <strain evidence="11">SCIV0701</strain>
    </source>
</reference>
<comment type="catalytic activity">
    <reaction evidence="1">
        <text>ATP + protein L-histidine = ADP + protein N-phospho-L-histidine.</text>
        <dbReference type="EC" id="2.7.13.3"/>
    </reaction>
</comment>
<sequence>MIQSVGVPLLHGWLFISGVCFVYLMLLPKLKLGYRQRQIFFVGIGAVMLALYLWTESLTPQLFSLLIVPACLLCVMLLDSRFASGACVAIVAASGYVILGPDCLPVLVAGFLQAGLGMYLSRRHQMESAWLLYLYSFLCVAVYLLIFFAADSLMGGGDMLRLPGEELAIFIASSILSSQMIPLVFTFVKDQARLQRELILSEKYQSVGQMAASISHEIRNPLTTARGFLQLMNIDKLSKENFERYRRYAFEGLDHANQIITEYLNYTKPSVETAKRLDVKHEIDSVVQWLQPYSVQKNVTIVTHHMSEADPFVFVQPKQFQQCMLNIMKNAIEAMVDGGLLTVHTRIVDNQVQILIRDTGMGMSSEQLKRIGKPYFSTKESGTGLGLMVVMSLVKAMNGKIIFRSKLKQGTICEIHLGLHEQE</sequence>
<evidence type="ECO:0000256" key="1">
    <source>
        <dbReference type="ARBA" id="ARBA00000085"/>
    </source>
</evidence>
<dbReference type="InterPro" id="IPR005467">
    <property type="entry name" value="His_kinase_dom"/>
</dbReference>
<dbReference type="SMART" id="SM00388">
    <property type="entry name" value="HisKA"/>
    <property type="match status" value="1"/>
</dbReference>
<dbReference type="EMBL" id="JANIPJ010000038">
    <property type="protein sequence ID" value="MCR2807961.1"/>
    <property type="molecule type" value="Genomic_DNA"/>
</dbReference>
<keyword evidence="7 11" id="KW-0067">ATP-binding</keyword>
<keyword evidence="8" id="KW-0902">Two-component regulatory system</keyword>
<feature type="transmembrane region" description="Helical" evidence="9">
    <location>
        <begin position="61"/>
        <end position="77"/>
    </location>
</feature>
<keyword evidence="9" id="KW-0812">Transmembrane</keyword>
<dbReference type="Gene3D" id="3.30.565.10">
    <property type="entry name" value="Histidine kinase-like ATPase, C-terminal domain"/>
    <property type="match status" value="1"/>
</dbReference>
<comment type="caution">
    <text evidence="11">The sequence shown here is derived from an EMBL/GenBank/DDBJ whole genome shotgun (WGS) entry which is preliminary data.</text>
</comment>
<dbReference type="GO" id="GO:0000155">
    <property type="term" value="F:phosphorelay sensor kinase activity"/>
    <property type="evidence" value="ECO:0007669"/>
    <property type="project" value="InterPro"/>
</dbReference>
<evidence type="ECO:0000259" key="10">
    <source>
        <dbReference type="PROSITE" id="PS50109"/>
    </source>
</evidence>
<evidence type="ECO:0000256" key="6">
    <source>
        <dbReference type="ARBA" id="ARBA00022777"/>
    </source>
</evidence>
<feature type="transmembrane region" description="Helical" evidence="9">
    <location>
        <begin position="6"/>
        <end position="27"/>
    </location>
</feature>
<dbReference type="Gene3D" id="1.10.287.130">
    <property type="match status" value="1"/>
</dbReference>
<keyword evidence="5" id="KW-0547">Nucleotide-binding</keyword>
<dbReference type="GO" id="GO:0005524">
    <property type="term" value="F:ATP binding"/>
    <property type="evidence" value="ECO:0007669"/>
    <property type="project" value="UniProtKB-KW"/>
</dbReference>
<evidence type="ECO:0000256" key="7">
    <source>
        <dbReference type="ARBA" id="ARBA00022840"/>
    </source>
</evidence>
<organism evidence="11 12">
    <name type="scientific">Paenibacillus soyae</name>
    <dbReference type="NCBI Taxonomy" id="2969249"/>
    <lineage>
        <taxon>Bacteria</taxon>
        <taxon>Bacillati</taxon>
        <taxon>Bacillota</taxon>
        <taxon>Bacilli</taxon>
        <taxon>Bacillales</taxon>
        <taxon>Paenibacillaceae</taxon>
        <taxon>Paenibacillus</taxon>
    </lineage>
</organism>
<accession>A0A9X2MY28</accession>
<dbReference type="SUPFAM" id="SSF47384">
    <property type="entry name" value="Homodimeric domain of signal transducing histidine kinase"/>
    <property type="match status" value="1"/>
</dbReference>
<dbReference type="PRINTS" id="PR00344">
    <property type="entry name" value="BCTRLSENSOR"/>
</dbReference>
<dbReference type="InterPro" id="IPR036097">
    <property type="entry name" value="HisK_dim/P_sf"/>
</dbReference>
<protein>
    <recommendedName>
        <fullName evidence="2">histidine kinase</fullName>
        <ecNumber evidence="2">2.7.13.3</ecNumber>
    </recommendedName>
</protein>
<evidence type="ECO:0000313" key="12">
    <source>
        <dbReference type="Proteomes" id="UP001141950"/>
    </source>
</evidence>
<dbReference type="Proteomes" id="UP001141950">
    <property type="component" value="Unassembled WGS sequence"/>
</dbReference>
<dbReference type="PANTHER" id="PTHR43065">
    <property type="entry name" value="SENSOR HISTIDINE KINASE"/>
    <property type="match status" value="1"/>
</dbReference>
<gene>
    <name evidence="11" type="ORF">NQZ67_29210</name>
</gene>
<evidence type="ECO:0000256" key="8">
    <source>
        <dbReference type="ARBA" id="ARBA00023012"/>
    </source>
</evidence>
<evidence type="ECO:0000313" key="11">
    <source>
        <dbReference type="EMBL" id="MCR2807961.1"/>
    </source>
</evidence>
<evidence type="ECO:0000256" key="4">
    <source>
        <dbReference type="ARBA" id="ARBA00022679"/>
    </source>
</evidence>
<dbReference type="InterPro" id="IPR036890">
    <property type="entry name" value="HATPase_C_sf"/>
</dbReference>
<dbReference type="EC" id="2.7.13.3" evidence="2"/>
<dbReference type="RefSeq" id="WP_257452935.1">
    <property type="nucleotide sequence ID" value="NZ_JANIPJ010000038.1"/>
</dbReference>
<dbReference type="AlphaFoldDB" id="A0A9X2MY28"/>
<proteinExistence type="predicted"/>
<feature type="transmembrane region" description="Helical" evidence="9">
    <location>
        <begin position="104"/>
        <end position="120"/>
    </location>
</feature>
<dbReference type="InterPro" id="IPR004358">
    <property type="entry name" value="Sig_transdc_His_kin-like_C"/>
</dbReference>
<feature type="transmembrane region" description="Helical" evidence="9">
    <location>
        <begin position="39"/>
        <end position="55"/>
    </location>
</feature>
<keyword evidence="12" id="KW-1185">Reference proteome</keyword>
<keyword evidence="3" id="KW-0597">Phosphoprotein</keyword>
<feature type="transmembrane region" description="Helical" evidence="9">
    <location>
        <begin position="167"/>
        <end position="188"/>
    </location>
</feature>
<dbReference type="PROSITE" id="PS50109">
    <property type="entry name" value="HIS_KIN"/>
    <property type="match status" value="1"/>
</dbReference>
<evidence type="ECO:0000256" key="5">
    <source>
        <dbReference type="ARBA" id="ARBA00022741"/>
    </source>
</evidence>
<keyword evidence="6" id="KW-0418">Kinase</keyword>
<keyword evidence="9" id="KW-1133">Transmembrane helix</keyword>
<dbReference type="PANTHER" id="PTHR43065:SF46">
    <property type="entry name" value="C4-DICARBOXYLATE TRANSPORT SENSOR PROTEIN DCTB"/>
    <property type="match status" value="1"/>
</dbReference>